<evidence type="ECO:0000313" key="3">
    <source>
        <dbReference type="Proteomes" id="UP000053681"/>
    </source>
</evidence>
<gene>
    <name evidence="2" type="ORF">AS180_12725</name>
</gene>
<dbReference type="RefSeq" id="WP_025908911.1">
    <property type="nucleotide sequence ID" value="NZ_KQ758657.1"/>
</dbReference>
<comment type="caution">
    <text evidence="2">The sequence shown here is derived from an EMBL/GenBank/DDBJ whole genome shotgun (WGS) entry which is preliminary data.</text>
</comment>
<name>A0A0V8JKE4_9BACI</name>
<dbReference type="Gene3D" id="3.30.70.100">
    <property type="match status" value="1"/>
</dbReference>
<evidence type="ECO:0000313" key="2">
    <source>
        <dbReference type="EMBL" id="KSU87494.1"/>
    </source>
</evidence>
<dbReference type="SUPFAM" id="SSF54909">
    <property type="entry name" value="Dimeric alpha+beta barrel"/>
    <property type="match status" value="1"/>
</dbReference>
<dbReference type="Proteomes" id="UP000053681">
    <property type="component" value="Unassembled WGS sequence"/>
</dbReference>
<dbReference type="InterPro" id="IPR007138">
    <property type="entry name" value="ABM_dom"/>
</dbReference>
<sequence>MIKEVAFFRIKKELLAEFEEAFHQAAHVIASVPGYINHSIHRCIETDTKYMIIVEWENVESHMVNFVQSSLFEEWDKQMGRFFEPNVTMDHYVNVHPSKH</sequence>
<proteinExistence type="predicted"/>
<dbReference type="EMBL" id="LNQP01000042">
    <property type="protein sequence ID" value="KSU87494.1"/>
    <property type="molecule type" value="Genomic_DNA"/>
</dbReference>
<accession>A0A0V8JKE4</accession>
<dbReference type="InterPro" id="IPR050404">
    <property type="entry name" value="Heme-degrading_MO"/>
</dbReference>
<dbReference type="PANTHER" id="PTHR34474:SF2">
    <property type="entry name" value="SIGNAL TRANSDUCTION PROTEIN TRAP"/>
    <property type="match status" value="1"/>
</dbReference>
<dbReference type="PANTHER" id="PTHR34474">
    <property type="entry name" value="SIGNAL TRANSDUCTION PROTEIN TRAP"/>
    <property type="match status" value="1"/>
</dbReference>
<dbReference type="AlphaFoldDB" id="A0A0V8JKE4"/>
<organism evidence="2 3">
    <name type="scientific">Priestia veravalensis</name>
    <dbReference type="NCBI Taxonomy" id="1414648"/>
    <lineage>
        <taxon>Bacteria</taxon>
        <taxon>Bacillati</taxon>
        <taxon>Bacillota</taxon>
        <taxon>Bacilli</taxon>
        <taxon>Bacillales</taxon>
        <taxon>Bacillaceae</taxon>
        <taxon>Priestia</taxon>
    </lineage>
</organism>
<evidence type="ECO:0000259" key="1">
    <source>
        <dbReference type="PROSITE" id="PS51725"/>
    </source>
</evidence>
<dbReference type="PROSITE" id="PS51725">
    <property type="entry name" value="ABM"/>
    <property type="match status" value="1"/>
</dbReference>
<protein>
    <recommendedName>
        <fullName evidence="1">ABM domain-containing protein</fullName>
    </recommendedName>
</protein>
<dbReference type="InterPro" id="IPR011008">
    <property type="entry name" value="Dimeric_a/b-barrel"/>
</dbReference>
<keyword evidence="3" id="KW-1185">Reference proteome</keyword>
<reference evidence="2 3" key="1">
    <citation type="submission" date="2015-11" db="EMBL/GenBank/DDBJ databases">
        <title>Bacillus caseinolyticus sp nov.</title>
        <authorList>
            <person name="Dastager S.G."/>
            <person name="Mawlankar R."/>
        </authorList>
    </citation>
    <scope>NUCLEOTIDE SEQUENCE [LARGE SCALE GENOMIC DNA]</scope>
    <source>
        <strain evidence="2 3">SGD-V-76</strain>
    </source>
</reference>
<dbReference type="Pfam" id="PF03992">
    <property type="entry name" value="ABM"/>
    <property type="match status" value="1"/>
</dbReference>
<feature type="domain" description="ABM" evidence="1">
    <location>
        <begin position="2"/>
        <end position="93"/>
    </location>
</feature>